<sequence length="95" mass="10292">MMRRNCCSRVLRGVLSSSSLVKNKSCHMMMVNNQMFRTSVVAMMMSNNQMASVSALVNSSSGNNSVRNIGMNTQNSNGILPTPLVFLANSDDDGV</sequence>
<name>A0A6A5BZT8_NAEFO</name>
<dbReference type="GeneID" id="68109123"/>
<dbReference type="VEuPathDB" id="AmoebaDB:NF0009400"/>
<reference evidence="1 2" key="1">
    <citation type="journal article" date="2019" name="Sci. Rep.">
        <title>Nanopore sequencing improves the draft genome of the human pathogenic amoeba Naegleria fowleri.</title>
        <authorList>
            <person name="Liechti N."/>
            <person name="Schurch N."/>
            <person name="Bruggmann R."/>
            <person name="Wittwer M."/>
        </authorList>
    </citation>
    <scope>NUCLEOTIDE SEQUENCE [LARGE SCALE GENOMIC DNA]</scope>
    <source>
        <strain evidence="1 2">ATCC 30894</strain>
    </source>
</reference>
<dbReference type="VEuPathDB" id="AmoebaDB:FDP41_001905"/>
<gene>
    <name evidence="1" type="ORF">FDP41_001905</name>
</gene>
<evidence type="ECO:0000313" key="2">
    <source>
        <dbReference type="Proteomes" id="UP000444721"/>
    </source>
</evidence>
<organism evidence="1 2">
    <name type="scientific">Naegleria fowleri</name>
    <name type="common">Brain eating amoeba</name>
    <dbReference type="NCBI Taxonomy" id="5763"/>
    <lineage>
        <taxon>Eukaryota</taxon>
        <taxon>Discoba</taxon>
        <taxon>Heterolobosea</taxon>
        <taxon>Tetramitia</taxon>
        <taxon>Eutetramitia</taxon>
        <taxon>Vahlkampfiidae</taxon>
        <taxon>Naegleria</taxon>
    </lineage>
</organism>
<dbReference type="AlphaFoldDB" id="A0A6A5BZT8"/>
<protein>
    <submittedName>
        <fullName evidence="1">Uncharacterized protein</fullName>
    </submittedName>
</protein>
<comment type="caution">
    <text evidence="1">The sequence shown here is derived from an EMBL/GenBank/DDBJ whole genome shotgun (WGS) entry which is preliminary data.</text>
</comment>
<proteinExistence type="predicted"/>
<dbReference type="RefSeq" id="XP_044563548.1">
    <property type="nucleotide sequence ID" value="XM_044705041.1"/>
</dbReference>
<dbReference type="EMBL" id="VFQX01000028">
    <property type="protein sequence ID" value="KAF0978835.1"/>
    <property type="molecule type" value="Genomic_DNA"/>
</dbReference>
<accession>A0A6A5BZT8</accession>
<evidence type="ECO:0000313" key="1">
    <source>
        <dbReference type="EMBL" id="KAF0978835.1"/>
    </source>
</evidence>
<dbReference type="Proteomes" id="UP000444721">
    <property type="component" value="Unassembled WGS sequence"/>
</dbReference>
<keyword evidence="2" id="KW-1185">Reference proteome</keyword>